<dbReference type="PROSITE" id="PS51444">
    <property type="entry name" value="FH2"/>
    <property type="match status" value="1"/>
</dbReference>
<feature type="domain" description="FH2" evidence="2">
    <location>
        <begin position="227"/>
        <end position="665"/>
    </location>
</feature>
<feature type="compositionally biased region" description="Polar residues" evidence="1">
    <location>
        <begin position="141"/>
        <end position="153"/>
    </location>
</feature>
<reference evidence="3" key="1">
    <citation type="submission" date="2021-02" db="EMBL/GenBank/DDBJ databases">
        <authorList>
            <person name="Dougan E. K."/>
            <person name="Rhodes N."/>
            <person name="Thang M."/>
            <person name="Chan C."/>
        </authorList>
    </citation>
    <scope>NUCLEOTIDE SEQUENCE</scope>
</reference>
<dbReference type="PANTHER" id="PTHR45920">
    <property type="entry name" value="FORMIN HOMOLOGY 2 DOMAIN CONTAINING, ISOFORM I"/>
    <property type="match status" value="1"/>
</dbReference>
<organism evidence="3 4">
    <name type="scientific">Symbiodinium necroappetens</name>
    <dbReference type="NCBI Taxonomy" id="1628268"/>
    <lineage>
        <taxon>Eukaryota</taxon>
        <taxon>Sar</taxon>
        <taxon>Alveolata</taxon>
        <taxon>Dinophyceae</taxon>
        <taxon>Suessiales</taxon>
        <taxon>Symbiodiniaceae</taxon>
        <taxon>Symbiodinium</taxon>
    </lineage>
</organism>
<keyword evidence="4" id="KW-1185">Reference proteome</keyword>
<comment type="caution">
    <text evidence="3">The sequence shown here is derived from an EMBL/GenBank/DDBJ whole genome shotgun (WGS) entry which is preliminary data.</text>
</comment>
<dbReference type="InterPro" id="IPR015425">
    <property type="entry name" value="FH2_Formin"/>
</dbReference>
<dbReference type="PANTHER" id="PTHR45920:SF7">
    <property type="entry name" value="FORMIN-G"/>
    <property type="match status" value="1"/>
</dbReference>
<dbReference type="GO" id="GO:0005737">
    <property type="term" value="C:cytoplasm"/>
    <property type="evidence" value="ECO:0007669"/>
    <property type="project" value="TreeGrafter"/>
</dbReference>
<protein>
    <submittedName>
        <fullName evidence="3">Fmn1 protein</fullName>
    </submittedName>
</protein>
<dbReference type="Pfam" id="PF02181">
    <property type="entry name" value="FH2"/>
    <property type="match status" value="1"/>
</dbReference>
<dbReference type="Proteomes" id="UP000601435">
    <property type="component" value="Unassembled WGS sequence"/>
</dbReference>
<evidence type="ECO:0000259" key="2">
    <source>
        <dbReference type="PROSITE" id="PS51444"/>
    </source>
</evidence>
<dbReference type="InterPro" id="IPR042201">
    <property type="entry name" value="FH2_Formin_sf"/>
</dbReference>
<dbReference type="EMBL" id="CAJNJA010089252">
    <property type="protein sequence ID" value="CAE7939637.1"/>
    <property type="molecule type" value="Genomic_DNA"/>
</dbReference>
<dbReference type="AlphaFoldDB" id="A0A813CAS4"/>
<dbReference type="GO" id="GO:0051015">
    <property type="term" value="F:actin filament binding"/>
    <property type="evidence" value="ECO:0007669"/>
    <property type="project" value="TreeGrafter"/>
</dbReference>
<evidence type="ECO:0000313" key="4">
    <source>
        <dbReference type="Proteomes" id="UP000601435"/>
    </source>
</evidence>
<dbReference type="GO" id="GO:0005856">
    <property type="term" value="C:cytoskeleton"/>
    <property type="evidence" value="ECO:0007669"/>
    <property type="project" value="TreeGrafter"/>
</dbReference>
<feature type="compositionally biased region" description="Gly residues" evidence="1">
    <location>
        <begin position="159"/>
        <end position="178"/>
    </location>
</feature>
<feature type="compositionally biased region" description="Pro residues" evidence="1">
    <location>
        <begin position="180"/>
        <end position="190"/>
    </location>
</feature>
<dbReference type="OrthoDB" id="422426at2759"/>
<dbReference type="SUPFAM" id="SSF101447">
    <property type="entry name" value="Formin homology 2 domain (FH2 domain)"/>
    <property type="match status" value="1"/>
</dbReference>
<evidence type="ECO:0000256" key="1">
    <source>
        <dbReference type="SAM" id="MobiDB-lite"/>
    </source>
</evidence>
<dbReference type="SMART" id="SM00498">
    <property type="entry name" value="FH2"/>
    <property type="match status" value="1"/>
</dbReference>
<feature type="region of interest" description="Disordered" evidence="1">
    <location>
        <begin position="141"/>
        <end position="196"/>
    </location>
</feature>
<sequence>MESGEVPAVKAPNLQDLAAQASLLQQEIKRQKILAPPDLIEQNSFLLRQEQRRWQDAISSVEREPSHHEEKQAVLKEFQVCNRMHKVMTEVTNLIKQHAEGESRLIRAELAQLQSREADAPNQELQRQVQELQTAKQKLLESQPNAEISSANSKEPAGKGTGAKGGQGGKGGKGGKGKGPPLPSSMPVPKPKAKCQVEKKKSNLVTLYWRPLPASVGKINASSSGLLKQCEEMLAAASGISETSYDEEQQLGAVYDKPEAPESDNLPESMIEVYFQRREAAVHLDSGKSDKISILDEKQRRMLGILMSKYRMKNKDSDREIVAIMKQAVLSCNYDVLREEGLCMLRKVIRDHAFTGNKIREFVQANGEAALKKLRDPWLHRLVHEVLKVPQIEERLECMLFQLAFEDGFTKCAQDMETLCQALQALSAKQVELRRFFTLAHRLGTALNSNCLAPQAPNGFSLSSLEKLIQTKSTASPKHNMLHFVLAMMTPSVAATLFTDTDIKLLAKAKAMKSFTVYQDCTELTQGFQAICQICQTGRYQNTTTGEKVKMERRRMTKASRDEAEEMIDDNDTFHNAMQAFVDKYERQVAAVEQGCYCSFIMYKEQALFLGDLSVYPPPKEDQDGKADLVVIMHRLAVQVRRHAEEVEQDGLRESLAATCERGGA</sequence>
<gene>
    <name evidence="3" type="primary">Fmn1</name>
    <name evidence="3" type="ORF">SNEC2469_LOCUS33583</name>
</gene>
<dbReference type="Gene3D" id="1.20.58.2220">
    <property type="entry name" value="Formin, FH2 domain"/>
    <property type="match status" value="1"/>
</dbReference>
<accession>A0A813CAS4</accession>
<proteinExistence type="predicted"/>
<dbReference type="GO" id="GO:0030866">
    <property type="term" value="P:cortical actin cytoskeleton organization"/>
    <property type="evidence" value="ECO:0007669"/>
    <property type="project" value="TreeGrafter"/>
</dbReference>
<name>A0A813CAS4_9DINO</name>
<evidence type="ECO:0000313" key="3">
    <source>
        <dbReference type="EMBL" id="CAE7939637.1"/>
    </source>
</evidence>